<dbReference type="GO" id="GO:0030674">
    <property type="term" value="F:protein-macromolecule adaptor activity"/>
    <property type="evidence" value="ECO:0007669"/>
    <property type="project" value="TreeGrafter"/>
</dbReference>
<feature type="compositionally biased region" description="Basic and acidic residues" evidence="1">
    <location>
        <begin position="429"/>
        <end position="441"/>
    </location>
</feature>
<dbReference type="GO" id="GO:0016192">
    <property type="term" value="P:vesicle-mediated transport"/>
    <property type="evidence" value="ECO:0007669"/>
    <property type="project" value="InterPro"/>
</dbReference>
<name>S8B3D1_PENO1</name>
<dbReference type="EMBL" id="KB644411">
    <property type="protein sequence ID" value="EPS29002.1"/>
    <property type="molecule type" value="Genomic_DNA"/>
</dbReference>
<feature type="region of interest" description="Disordered" evidence="1">
    <location>
        <begin position="48"/>
        <end position="77"/>
    </location>
</feature>
<protein>
    <recommendedName>
        <fullName evidence="4">Alpha and gamma adaptin binding protein p34</fullName>
    </recommendedName>
</protein>
<dbReference type="STRING" id="933388.S8B3D1"/>
<dbReference type="InterPro" id="IPR034627">
    <property type="entry name" value="Irc6"/>
</dbReference>
<accession>S8B3D1</accession>
<dbReference type="eggNOG" id="ENOG502RTVH">
    <property type="taxonomic scope" value="Eukaryota"/>
</dbReference>
<feature type="region of interest" description="Disordered" evidence="1">
    <location>
        <begin position="1"/>
        <end position="25"/>
    </location>
</feature>
<evidence type="ECO:0000256" key="1">
    <source>
        <dbReference type="SAM" id="MobiDB-lite"/>
    </source>
</evidence>
<organism evidence="2 3">
    <name type="scientific">Penicillium oxalicum (strain 114-2 / CGMCC 5302)</name>
    <name type="common">Penicillium decumbens</name>
    <dbReference type="NCBI Taxonomy" id="933388"/>
    <lineage>
        <taxon>Eukaryota</taxon>
        <taxon>Fungi</taxon>
        <taxon>Dikarya</taxon>
        <taxon>Ascomycota</taxon>
        <taxon>Pezizomycotina</taxon>
        <taxon>Eurotiomycetes</taxon>
        <taxon>Eurotiomycetidae</taxon>
        <taxon>Eurotiales</taxon>
        <taxon>Aspergillaceae</taxon>
        <taxon>Penicillium</taxon>
    </lineage>
</organism>
<evidence type="ECO:0000313" key="3">
    <source>
        <dbReference type="Proteomes" id="UP000019376"/>
    </source>
</evidence>
<proteinExistence type="predicted"/>
<keyword evidence="3" id="KW-1185">Reference proteome</keyword>
<reference evidence="2 3" key="1">
    <citation type="journal article" date="2013" name="PLoS ONE">
        <title>Genomic and secretomic analyses reveal unique features of the lignocellulolytic enzyme system of Penicillium decumbens.</title>
        <authorList>
            <person name="Liu G."/>
            <person name="Zhang L."/>
            <person name="Wei X."/>
            <person name="Zou G."/>
            <person name="Qin Y."/>
            <person name="Ma L."/>
            <person name="Li J."/>
            <person name="Zheng H."/>
            <person name="Wang S."/>
            <person name="Wang C."/>
            <person name="Xun L."/>
            <person name="Zhao G.-P."/>
            <person name="Zhou Z."/>
            <person name="Qu Y."/>
        </authorList>
    </citation>
    <scope>NUCLEOTIDE SEQUENCE [LARGE SCALE GENOMIC DNA]</scope>
    <source>
        <strain evidence="3">114-2 / CGMCC 5302</strain>
    </source>
</reference>
<feature type="compositionally biased region" description="Low complexity" evidence="1">
    <location>
        <begin position="1"/>
        <end position="11"/>
    </location>
</feature>
<dbReference type="HOGENOM" id="CLU_031716_1_1_1"/>
<dbReference type="Proteomes" id="UP000019376">
    <property type="component" value="Unassembled WGS sequence"/>
</dbReference>
<evidence type="ECO:0000313" key="2">
    <source>
        <dbReference type="EMBL" id="EPS29002.1"/>
    </source>
</evidence>
<dbReference type="OrthoDB" id="10261384at2759"/>
<dbReference type="Pfam" id="PF10199">
    <property type="entry name" value="Adaptin_binding"/>
    <property type="match status" value="1"/>
</dbReference>
<dbReference type="PhylomeDB" id="S8B3D1"/>
<gene>
    <name evidence="2" type="ORF">PDE_03948</name>
</gene>
<sequence>MAPSASPSSPAEQLNKPQSKAIANPRRLLILTPTSQSASIIPPLLHSLTGVPVTEPPQHAITSDTSVQPPLGEPHTSISDIDAEAEAEADKEEETLEDKNVDTTTSISFAGYTTHAPLRLDTKYYTADIPLWVDEIPLTSEVPKTTTPVPATVTTTTEQNAPSVPGQWRTEFLSEDAQIVRDALGALVVCVRRPEAARMVPSSGDRPGTDAGISSRADVCAVLDLMRDVGAVKGCIDEERGGAGDVVGVFVLVGKKGSPVTRDQGSLSFPSFSLAAGERDSDMDGIGNAIGDGEDGGDTPLSVGWWEDQLFDLGLFGWEVVEWDPMEQGEQAEERTRNQFGEYEGMPRIKEVLETHDWSTPSDMNDLDDADFDFDDENDLEEELLGFGRRGPTSGFGQEVQELEREMMGLRMAIERGGGDGISDDEEPAFDHDNADEEERKVESIEALMMRMQAIRDMGSDLPEAERRRFAAKAVSEVMREL</sequence>
<dbReference type="PANTHER" id="PTHR28043:SF1">
    <property type="entry name" value="INCREASED RECOMBINATION CENTERS PROTEIN 6"/>
    <property type="match status" value="1"/>
</dbReference>
<dbReference type="PANTHER" id="PTHR28043">
    <property type="entry name" value="INCREASED RECOMBINATION CENTERS PROTEIN 6"/>
    <property type="match status" value="1"/>
</dbReference>
<dbReference type="Gene3D" id="3.40.50.11960">
    <property type="match status" value="1"/>
</dbReference>
<feature type="region of interest" description="Disordered" evidence="1">
    <location>
        <begin position="419"/>
        <end position="441"/>
    </location>
</feature>
<dbReference type="AlphaFoldDB" id="S8B3D1"/>
<evidence type="ECO:0008006" key="4">
    <source>
        <dbReference type="Google" id="ProtNLM"/>
    </source>
</evidence>